<dbReference type="AlphaFoldDB" id="A0ABD3QRU8"/>
<name>A0ABD3QRU8_9STRA</name>
<keyword evidence="2" id="KW-0732">Signal</keyword>
<comment type="caution">
    <text evidence="3">The sequence shown here is derived from an EMBL/GenBank/DDBJ whole genome shotgun (WGS) entry which is preliminary data.</text>
</comment>
<proteinExistence type="predicted"/>
<protein>
    <submittedName>
        <fullName evidence="3">Uncharacterized protein</fullName>
    </submittedName>
</protein>
<sequence>MARISQLALSMVAAAPLCHAFAPSLHNAAHQTVMRASSNANEDIKPRHIEQVVKMAGSSLLALSLAFAPQVNAAVDTALPPTPLSSSILTSSTATDDADNFALEALEKETKALEKETAALKQKARVERGREAFYDYEAKMAAETEARIEAAERKAELEYENDKAELEDLALLELKKERAAKLATSDKEKRQLEKEARTLLKKEKELERRERQAARAEKIYLAEETREKEILKQKIEAAKKEDDKFEQVEKQYEEDAELVKEEEAELSLVKDLMRKKK</sequence>
<evidence type="ECO:0000256" key="2">
    <source>
        <dbReference type="SAM" id="SignalP"/>
    </source>
</evidence>
<accession>A0ABD3QRU8</accession>
<feature type="chain" id="PRO_5044877282" evidence="2">
    <location>
        <begin position="21"/>
        <end position="277"/>
    </location>
</feature>
<keyword evidence="1" id="KW-0175">Coiled coil</keyword>
<feature type="coiled-coil region" evidence="1">
    <location>
        <begin position="103"/>
        <end position="265"/>
    </location>
</feature>
<feature type="signal peptide" evidence="2">
    <location>
        <begin position="1"/>
        <end position="20"/>
    </location>
</feature>
<organism evidence="3 4">
    <name type="scientific">Cyclotella atomus</name>
    <dbReference type="NCBI Taxonomy" id="382360"/>
    <lineage>
        <taxon>Eukaryota</taxon>
        <taxon>Sar</taxon>
        <taxon>Stramenopiles</taxon>
        <taxon>Ochrophyta</taxon>
        <taxon>Bacillariophyta</taxon>
        <taxon>Coscinodiscophyceae</taxon>
        <taxon>Thalassiosirophycidae</taxon>
        <taxon>Stephanodiscales</taxon>
        <taxon>Stephanodiscaceae</taxon>
        <taxon>Cyclotella</taxon>
    </lineage>
</organism>
<evidence type="ECO:0000313" key="3">
    <source>
        <dbReference type="EMBL" id="KAL3802281.1"/>
    </source>
</evidence>
<keyword evidence="4" id="KW-1185">Reference proteome</keyword>
<evidence type="ECO:0000313" key="4">
    <source>
        <dbReference type="Proteomes" id="UP001530400"/>
    </source>
</evidence>
<reference evidence="3 4" key="1">
    <citation type="submission" date="2024-10" db="EMBL/GenBank/DDBJ databases">
        <title>Updated reference genomes for cyclostephanoid diatoms.</title>
        <authorList>
            <person name="Roberts W.R."/>
            <person name="Alverson A.J."/>
        </authorList>
    </citation>
    <scope>NUCLEOTIDE SEQUENCE [LARGE SCALE GENOMIC DNA]</scope>
    <source>
        <strain evidence="3 4">AJA010-31</strain>
    </source>
</reference>
<gene>
    <name evidence="3" type="ORF">ACHAWO_002129</name>
</gene>
<dbReference type="Proteomes" id="UP001530400">
    <property type="component" value="Unassembled WGS sequence"/>
</dbReference>
<evidence type="ECO:0000256" key="1">
    <source>
        <dbReference type="SAM" id="Coils"/>
    </source>
</evidence>
<dbReference type="EMBL" id="JALLPJ020000104">
    <property type="protein sequence ID" value="KAL3802281.1"/>
    <property type="molecule type" value="Genomic_DNA"/>
</dbReference>